<dbReference type="AlphaFoldDB" id="A0AAW1PV46"/>
<dbReference type="EMBL" id="JALJOQ010000003">
    <property type="protein sequence ID" value="KAK9813645.1"/>
    <property type="molecule type" value="Genomic_DNA"/>
</dbReference>
<comment type="caution">
    <text evidence="2">The sequence shown here is derived from an EMBL/GenBank/DDBJ whole genome shotgun (WGS) entry which is preliminary data.</text>
</comment>
<evidence type="ECO:0000313" key="3">
    <source>
        <dbReference type="Proteomes" id="UP001465755"/>
    </source>
</evidence>
<dbReference type="Pfam" id="PF24681">
    <property type="entry name" value="Kelch_KLHDC2_KLHL20_DRC7"/>
    <property type="match status" value="1"/>
</dbReference>
<dbReference type="Proteomes" id="UP001465755">
    <property type="component" value="Unassembled WGS sequence"/>
</dbReference>
<proteinExistence type="predicted"/>
<feature type="region of interest" description="Disordered" evidence="1">
    <location>
        <begin position="348"/>
        <end position="391"/>
    </location>
</feature>
<name>A0AAW1PV46_9CHLO</name>
<evidence type="ECO:0000313" key="2">
    <source>
        <dbReference type="EMBL" id="KAK9813645.1"/>
    </source>
</evidence>
<reference evidence="2 3" key="1">
    <citation type="journal article" date="2024" name="Nat. Commun.">
        <title>Phylogenomics reveals the evolutionary origins of lichenization in chlorophyte algae.</title>
        <authorList>
            <person name="Puginier C."/>
            <person name="Libourel C."/>
            <person name="Otte J."/>
            <person name="Skaloud P."/>
            <person name="Haon M."/>
            <person name="Grisel S."/>
            <person name="Petersen M."/>
            <person name="Berrin J.G."/>
            <person name="Delaux P.M."/>
            <person name="Dal Grande F."/>
            <person name="Keller J."/>
        </authorList>
    </citation>
    <scope>NUCLEOTIDE SEQUENCE [LARGE SCALE GENOMIC DNA]</scope>
    <source>
        <strain evidence="2 3">SAG 2036</strain>
    </source>
</reference>
<dbReference type="InterPro" id="IPR015915">
    <property type="entry name" value="Kelch-typ_b-propeller"/>
</dbReference>
<dbReference type="SUPFAM" id="SSF117281">
    <property type="entry name" value="Kelch motif"/>
    <property type="match status" value="1"/>
</dbReference>
<evidence type="ECO:0000256" key="1">
    <source>
        <dbReference type="SAM" id="MobiDB-lite"/>
    </source>
</evidence>
<feature type="compositionally biased region" description="Polar residues" evidence="1">
    <location>
        <begin position="356"/>
        <end position="373"/>
    </location>
</feature>
<protein>
    <submittedName>
        <fullName evidence="2">Uncharacterized protein</fullName>
    </submittedName>
</protein>
<dbReference type="Gene3D" id="2.120.10.80">
    <property type="entry name" value="Kelch-type beta propeller"/>
    <property type="match status" value="2"/>
</dbReference>
<sequence length="539" mass="58497">MRWSQATASAYQSPPCARVGHVALSVDAKAAWGEELLLVHGGLGEDKFALSDLVVLQATSEAWFHPDTTSEVQPPARAFHCGAAVENKAYVFGGHAYSREKRGLLKFNDTWCLNTDVWEWIPLQLPPDSPCPSARSFACLAPLPNNQLLLFGGLDAAERRLDDSWVLDLTTSTWLELKTTGPKPKARYGHAMTSIDGKVVLFGGQSNTGLLNDLWTLRGMSGDSDESAMWMQLDLPGNSPVPRKGHAFASVGRWALVMGGHTAEVSWFRAKTDTFHNDVAIIDRSGGQVRWRDDVIASPAPETQLPPPRELHSLTAFSNGRLLLFGGGNGKIIFGDAWWLDLEGEPFAPTNEDDASQTPVSESWGQYNRQQSLPGGVESRQALSHQGGLSIATPQSNYSASVFSVDDREDAGSAAWWTGAEKAAALQEVRRRMKLPPHAQQQPVGDSSLPASPADLQHLLSTPVQELRMRDISTLLQAHHKEAHGSLKHTSSGGEHAASVAAVLRGLQTHRFAHARAADVRLGDVDALIQEYRSLAAVS</sequence>
<dbReference type="PANTHER" id="PTHR23244">
    <property type="entry name" value="KELCH REPEAT DOMAIN"/>
    <property type="match status" value="1"/>
</dbReference>
<organism evidence="2 3">
    <name type="scientific">Symbiochloris irregularis</name>
    <dbReference type="NCBI Taxonomy" id="706552"/>
    <lineage>
        <taxon>Eukaryota</taxon>
        <taxon>Viridiplantae</taxon>
        <taxon>Chlorophyta</taxon>
        <taxon>core chlorophytes</taxon>
        <taxon>Trebouxiophyceae</taxon>
        <taxon>Trebouxiales</taxon>
        <taxon>Trebouxiaceae</taxon>
        <taxon>Symbiochloris</taxon>
    </lineage>
</organism>
<keyword evidence="3" id="KW-1185">Reference proteome</keyword>
<gene>
    <name evidence="2" type="ORF">WJX73_001345</name>
</gene>
<accession>A0AAW1PV46</accession>
<dbReference type="PANTHER" id="PTHR23244:SF493">
    <property type="entry name" value="GALACTOSE OXIDASE, CENTRAL DOMAIN FAMILY PROTEIN"/>
    <property type="match status" value="1"/>
</dbReference>